<evidence type="ECO:0000313" key="1">
    <source>
        <dbReference type="EMBL" id="KRY75547.1"/>
    </source>
</evidence>
<gene>
    <name evidence="1" type="ORF">T4A_2923</name>
</gene>
<dbReference type="EMBL" id="JYDR01000017">
    <property type="protein sequence ID" value="KRY75547.1"/>
    <property type="molecule type" value="Genomic_DNA"/>
</dbReference>
<sequence>MEITHYTLFDLFPKNALSAKSKSPQTLQSLQYCNSGNGALQANFHQSNQQHRCCTCYRIGLNNSNSFVQTCAQLYSQINQLANYFAFSTLLRLFCSLFENVNNSSLTFLY</sequence>
<protein>
    <submittedName>
        <fullName evidence="1">Uncharacterized protein</fullName>
    </submittedName>
</protein>
<dbReference type="AlphaFoldDB" id="A0A0V1EP87"/>
<accession>A0A0V1EP87</accession>
<evidence type="ECO:0000313" key="2">
    <source>
        <dbReference type="Proteomes" id="UP000054632"/>
    </source>
</evidence>
<proteinExistence type="predicted"/>
<organism evidence="1 2">
    <name type="scientific">Trichinella pseudospiralis</name>
    <name type="common">Parasitic roundworm</name>
    <dbReference type="NCBI Taxonomy" id="6337"/>
    <lineage>
        <taxon>Eukaryota</taxon>
        <taxon>Metazoa</taxon>
        <taxon>Ecdysozoa</taxon>
        <taxon>Nematoda</taxon>
        <taxon>Enoplea</taxon>
        <taxon>Dorylaimia</taxon>
        <taxon>Trichinellida</taxon>
        <taxon>Trichinellidae</taxon>
        <taxon>Trichinella</taxon>
    </lineage>
</organism>
<name>A0A0V1EP87_TRIPS</name>
<comment type="caution">
    <text evidence="1">The sequence shown here is derived from an EMBL/GenBank/DDBJ whole genome shotgun (WGS) entry which is preliminary data.</text>
</comment>
<dbReference type="Proteomes" id="UP000054632">
    <property type="component" value="Unassembled WGS sequence"/>
</dbReference>
<reference evidence="1 2" key="1">
    <citation type="submission" date="2015-01" db="EMBL/GenBank/DDBJ databases">
        <title>Evolution of Trichinella species and genotypes.</title>
        <authorList>
            <person name="Korhonen P.K."/>
            <person name="Edoardo P."/>
            <person name="Giuseppe L.R."/>
            <person name="Gasser R.B."/>
        </authorList>
    </citation>
    <scope>NUCLEOTIDE SEQUENCE [LARGE SCALE GENOMIC DNA]</scope>
    <source>
        <strain evidence="1">ISS13</strain>
    </source>
</reference>